<dbReference type="AlphaFoldDB" id="M3FLQ9"/>
<name>M3FLQ9_9ACTN</name>
<sequence>MWTLGPDTGSLFTTDKEINSLGTEAMAALLFDPDNSAPLNASQADLYIKRVSTRFRPAAHVAEIRRL</sequence>
<dbReference type="Proteomes" id="UP000030760">
    <property type="component" value="Unassembled WGS sequence"/>
</dbReference>
<proteinExistence type="predicted"/>
<dbReference type="EMBL" id="KB405094">
    <property type="protein sequence ID" value="EMF53014.1"/>
    <property type="molecule type" value="Genomic_DNA"/>
</dbReference>
<evidence type="ECO:0000313" key="1">
    <source>
        <dbReference type="EMBL" id="EMF53014.1"/>
    </source>
</evidence>
<evidence type="ECO:0000313" key="2">
    <source>
        <dbReference type="Proteomes" id="UP000030760"/>
    </source>
</evidence>
<gene>
    <name evidence="1" type="ORF">SBD_6090</name>
</gene>
<reference evidence="2" key="1">
    <citation type="journal article" date="2013" name="Genome Announc.">
        <title>Draft Genome Sequence of Streptomyces bottropensis ATCC 25435, a Bottromycin-Producing Actinomycete.</title>
        <authorList>
            <person name="Zhang H."/>
            <person name="Zhou W."/>
            <person name="Zhuang Y."/>
            <person name="Liang X."/>
            <person name="Liu T."/>
        </authorList>
    </citation>
    <scope>NUCLEOTIDE SEQUENCE [LARGE SCALE GENOMIC DNA]</scope>
    <source>
        <strain evidence="2">ATCC 25435</strain>
    </source>
</reference>
<organism evidence="1 2">
    <name type="scientific">Streptomyces bottropensis ATCC 25435</name>
    <dbReference type="NCBI Taxonomy" id="1054862"/>
    <lineage>
        <taxon>Bacteria</taxon>
        <taxon>Bacillati</taxon>
        <taxon>Actinomycetota</taxon>
        <taxon>Actinomycetes</taxon>
        <taxon>Kitasatosporales</taxon>
        <taxon>Streptomycetaceae</taxon>
        <taxon>Streptomyces</taxon>
    </lineage>
</organism>
<protein>
    <submittedName>
        <fullName evidence="1">Uncharacterized protein</fullName>
    </submittedName>
</protein>
<accession>M3FLQ9</accession>